<dbReference type="RefSeq" id="WP_055171501.1">
    <property type="nucleotide sequence ID" value="NZ_CP081920.1"/>
</dbReference>
<feature type="chain" id="PRO_5014253023" evidence="1">
    <location>
        <begin position="22"/>
        <end position="784"/>
    </location>
</feature>
<evidence type="ECO:0000313" key="6">
    <source>
        <dbReference type="Proteomes" id="UP000095657"/>
    </source>
</evidence>
<dbReference type="AlphaFoldDB" id="A0A174X6E1"/>
<evidence type="ECO:0000313" key="5">
    <source>
        <dbReference type="EMBL" id="KAA5489280.1"/>
    </source>
</evidence>
<dbReference type="NCBIfam" id="TIGR04456">
    <property type="entry name" value="LruC_dom"/>
    <property type="match status" value="1"/>
</dbReference>
<accession>A0A174X6E1</accession>
<reference evidence="6 7" key="1">
    <citation type="submission" date="2015-09" db="EMBL/GenBank/DDBJ databases">
        <authorList>
            <consortium name="Pathogen Informatics"/>
        </authorList>
    </citation>
    <scope>NUCLEOTIDE SEQUENCE [LARGE SCALE GENOMIC DNA]</scope>
    <source>
        <strain evidence="3 6">2789STDY5834880</strain>
        <strain evidence="4 7">2789STDY5834946</strain>
    </source>
</reference>
<dbReference type="InterPro" id="IPR031025">
    <property type="entry name" value="LruC_dom"/>
</dbReference>
<dbReference type="InterPro" id="IPR032295">
    <property type="entry name" value="DUF4842"/>
</dbReference>
<evidence type="ECO:0000313" key="7">
    <source>
        <dbReference type="Proteomes" id="UP000095725"/>
    </source>
</evidence>
<organism evidence="4 7">
    <name type="scientific">Bacteroides caccae</name>
    <dbReference type="NCBI Taxonomy" id="47678"/>
    <lineage>
        <taxon>Bacteria</taxon>
        <taxon>Pseudomonadati</taxon>
        <taxon>Bacteroidota</taxon>
        <taxon>Bacteroidia</taxon>
        <taxon>Bacteroidales</taxon>
        <taxon>Bacteroidaceae</taxon>
        <taxon>Bacteroides</taxon>
    </lineage>
</organism>
<proteinExistence type="predicted"/>
<feature type="signal peptide" evidence="1">
    <location>
        <begin position="1"/>
        <end position="21"/>
    </location>
</feature>
<dbReference type="STRING" id="47678.ERS852494_01923"/>
<protein>
    <submittedName>
        <fullName evidence="5">LruC domain-containing protein</fullName>
    </submittedName>
</protein>
<dbReference type="EMBL" id="CZAI01000003">
    <property type="protein sequence ID" value="CUP27622.1"/>
    <property type="molecule type" value="Genomic_DNA"/>
</dbReference>
<dbReference type="Proteomes" id="UP000491168">
    <property type="component" value="Unassembled WGS sequence"/>
</dbReference>
<dbReference type="EMBL" id="VVYF01000017">
    <property type="protein sequence ID" value="KAA5489280.1"/>
    <property type="molecule type" value="Genomic_DNA"/>
</dbReference>
<evidence type="ECO:0000313" key="3">
    <source>
        <dbReference type="EMBL" id="CUP27622.1"/>
    </source>
</evidence>
<evidence type="ECO:0000256" key="1">
    <source>
        <dbReference type="SAM" id="SignalP"/>
    </source>
</evidence>
<evidence type="ECO:0000313" key="8">
    <source>
        <dbReference type="Proteomes" id="UP000491168"/>
    </source>
</evidence>
<dbReference type="Pfam" id="PF16130">
    <property type="entry name" value="DUF4842"/>
    <property type="match status" value="1"/>
</dbReference>
<name>A0A174X6E1_9BACE</name>
<reference evidence="5 8" key="2">
    <citation type="journal article" date="2019" name="Nat. Med.">
        <title>A library of human gut bacterial isolates paired with longitudinal multiomics data enables mechanistic microbiome research.</title>
        <authorList>
            <person name="Poyet M."/>
            <person name="Groussin M."/>
            <person name="Gibbons S.M."/>
            <person name="Avila-Pacheco J."/>
            <person name="Jiang X."/>
            <person name="Kearney S.M."/>
            <person name="Perrotta A.R."/>
            <person name="Berdy B."/>
            <person name="Zhao S."/>
            <person name="Lieberman T.D."/>
            <person name="Swanson P.K."/>
            <person name="Smith M."/>
            <person name="Roesemann S."/>
            <person name="Alexander J.E."/>
            <person name="Rich S.A."/>
            <person name="Livny J."/>
            <person name="Vlamakis H."/>
            <person name="Clish C."/>
            <person name="Bullock K."/>
            <person name="Deik A."/>
            <person name="Scott J."/>
            <person name="Pierce K.A."/>
            <person name="Xavier R.J."/>
            <person name="Alm E.J."/>
        </authorList>
    </citation>
    <scope>NUCLEOTIDE SEQUENCE [LARGE SCALE GENOMIC DNA]</scope>
    <source>
        <strain evidence="5 8">BIOML-A21</strain>
    </source>
</reference>
<dbReference type="PROSITE" id="PS51257">
    <property type="entry name" value="PROKAR_LIPOPROTEIN"/>
    <property type="match status" value="1"/>
</dbReference>
<dbReference type="EMBL" id="CZBL01000025">
    <property type="protein sequence ID" value="CUQ53541.1"/>
    <property type="molecule type" value="Genomic_DNA"/>
</dbReference>
<evidence type="ECO:0000313" key="4">
    <source>
        <dbReference type="EMBL" id="CUQ53541.1"/>
    </source>
</evidence>
<dbReference type="Proteomes" id="UP000095725">
    <property type="component" value="Unassembled WGS sequence"/>
</dbReference>
<evidence type="ECO:0000259" key="2">
    <source>
        <dbReference type="Pfam" id="PF16130"/>
    </source>
</evidence>
<feature type="domain" description="DUF4842" evidence="2">
    <location>
        <begin position="564"/>
        <end position="772"/>
    </location>
</feature>
<dbReference type="Proteomes" id="UP000095657">
    <property type="component" value="Unassembled WGS sequence"/>
</dbReference>
<gene>
    <name evidence="3" type="ORF">ERS852494_01923</name>
    <name evidence="4" type="ORF">ERS852558_04282</name>
    <name evidence="5" type="ORF">F2Y35_16375</name>
</gene>
<sequence>MKQNIAKVLTFSLLATSAVFISCVDNEKNLFDAEQLRQIYEETFPVKNIDPDGDWTMSRSVTAHVTVNGDLGEDYPIRIFDANPLSPESNAKLLAEGIANRSTSFNVVMDCATALDRVFVARVDRKGHYLVQPIAIENEEVKACFGNKEGSTTCSITRTITDIPAMAAPYTDEYISNKKAYATIIKSGWDLGSGFDQYSAYNLPVFKEKERWFKIQEGGFRARFTTGGTWGGANAVKVIVPEGSTWVIENENQFSDITEVIVENGGKIEITRNASLILTRASYITVMPGGSIIGEGDISITNSSAGFSNYNAGMIDCSRLNIDGGGSGVDFMNYGTLKLNSYNASTSGTTLINHGVIEAGSINGNNNTNVKNGCYMNVAGMFQFGTLVMGHTSEAICGELGYNGNNNDIVMEAQSILTCTGKASLYRHVVGPTTGTALLRIHTIANISGLIESNSKVTNNIICEITDQTSSNEKEQSLWTPFDWLVYKGLQNSATYCNPGKADFLLPADEDGCIKEGYGSDDTLDDVEIRKAVYSYAFEDNYPKAGDYDFNDIVLNVTLPVAGNEVKELKYVVDLQAVGAMKQLGAGLRILGINKSNVETVDFGAGAAQRDGSLSASRIFEDASYETTGSELVIPLFGDAHSVYGYTGTQRPMLNTGNASTSLTDIYTLEVIIKLKNAVSIPSVTNCLDFFIAYQGTGEKRTEIHLNQFNSATANGQLADNNVLEVIKVVNNTWALCVPDKFAYPTERTVITEAYAKFADWAHDQSTNTDWYNMPSSSDKVIEY</sequence>
<keyword evidence="1" id="KW-0732">Signal</keyword>